<sequence>MRYDSRVTPNDKGFTITYIAIEETRGLITDALKRLSVLNSAAECWVPQRDGSKYWTRYPVDGAEQDDSDRNNRRSLFAYLGRCKLTWNALFLLVLIVGATLAVILTVVLSGRSSPSQKDTRIVYFSMYIGDGEQRPPLRFKRSLGYIINNHTTSCNFETNKNNTENAIGEIAKRKDIDQRYSFIFYGDEVQVTKPLKARDAVDELKSTQSKSQFIANQSAAIEQFLEKTKGRTRDILFHFIPCNCTVLDPETTKFVNMMKQNGIGKRTTLVSNTQNSTVIKAALNLTNDDIEGVIGTGDDVVKEITDIGNGEVDGRKSEGVKWVVGLRTGSKKMRGL</sequence>
<reference evidence="2" key="1">
    <citation type="submission" date="2023-07" db="EMBL/GenBank/DDBJ databases">
        <authorList>
            <consortium name="CYATHOMIX"/>
        </authorList>
    </citation>
    <scope>NUCLEOTIDE SEQUENCE</scope>
    <source>
        <strain evidence="2">N/A</strain>
    </source>
</reference>
<keyword evidence="3" id="KW-1185">Reference proteome</keyword>
<keyword evidence="1" id="KW-0472">Membrane</keyword>
<name>A0AA36GUG4_CYLNA</name>
<evidence type="ECO:0000313" key="3">
    <source>
        <dbReference type="Proteomes" id="UP001176961"/>
    </source>
</evidence>
<dbReference type="AlphaFoldDB" id="A0AA36GUG4"/>
<proteinExistence type="predicted"/>
<accession>A0AA36GUG4</accession>
<evidence type="ECO:0000256" key="1">
    <source>
        <dbReference type="SAM" id="Phobius"/>
    </source>
</evidence>
<organism evidence="2 3">
    <name type="scientific">Cylicocyclus nassatus</name>
    <name type="common">Nematode worm</name>
    <dbReference type="NCBI Taxonomy" id="53992"/>
    <lineage>
        <taxon>Eukaryota</taxon>
        <taxon>Metazoa</taxon>
        <taxon>Ecdysozoa</taxon>
        <taxon>Nematoda</taxon>
        <taxon>Chromadorea</taxon>
        <taxon>Rhabditida</taxon>
        <taxon>Rhabditina</taxon>
        <taxon>Rhabditomorpha</taxon>
        <taxon>Strongyloidea</taxon>
        <taxon>Strongylidae</taxon>
        <taxon>Cylicocyclus</taxon>
    </lineage>
</organism>
<evidence type="ECO:0000313" key="2">
    <source>
        <dbReference type="EMBL" id="CAJ0598570.1"/>
    </source>
</evidence>
<comment type="caution">
    <text evidence="2">The sequence shown here is derived from an EMBL/GenBank/DDBJ whole genome shotgun (WGS) entry which is preliminary data.</text>
</comment>
<protein>
    <submittedName>
        <fullName evidence="2">Uncharacterized protein</fullName>
    </submittedName>
</protein>
<keyword evidence="1" id="KW-0812">Transmembrane</keyword>
<dbReference type="EMBL" id="CATQJL010000223">
    <property type="protein sequence ID" value="CAJ0598570.1"/>
    <property type="molecule type" value="Genomic_DNA"/>
</dbReference>
<dbReference type="Proteomes" id="UP001176961">
    <property type="component" value="Unassembled WGS sequence"/>
</dbReference>
<keyword evidence="1" id="KW-1133">Transmembrane helix</keyword>
<gene>
    <name evidence="2" type="ORF">CYNAS_LOCUS10553</name>
</gene>
<feature type="transmembrane region" description="Helical" evidence="1">
    <location>
        <begin position="89"/>
        <end position="109"/>
    </location>
</feature>